<evidence type="ECO:0000313" key="1">
    <source>
        <dbReference type="EMBL" id="GJT87275.1"/>
    </source>
</evidence>
<sequence>MAVLGAGNQVARRVMDDLIDFSGETSIQGYMKFFKAQQLRLRIRRSFRHLDGIGNDGSVDVHPQRGWRLSELFGEACWDLRKLSSQFGISSWRGSRVDGRSYLLSGAIDSSEANGIIRDPKLELESSRFTFDLVPLSYESVDVVVGENWLLRHKAEMVCHEKVVKMPWKLILMVRRWKRMSIIQRKLNLGQHEKKDVKGEIEIARTALIQQEIALITKEIELGLWSWDDLNSEGDAVEGVLGVGGDGSNSLKTVVAYLKVGSDNVVRGFKDVKSLSSKRISVSNIVSDNDDMVADSNNSKVGKVGVVDRMVSDPKNLFKVHRKESIDDVESCDVKKGKSLLSKRRRVYNVVSDDDDTVADDNKVYVADNVVNDKKKSIKRATKRKAIAGCDKVFSDVADAGNYVKPVDSTVKCDKVESGDVSYAAKKSKSLSSKGRRVLKGVSVDLTADDNK</sequence>
<feature type="non-terminal residue" evidence="1">
    <location>
        <position position="452"/>
    </location>
</feature>
<reference evidence="1" key="2">
    <citation type="submission" date="2022-01" db="EMBL/GenBank/DDBJ databases">
        <authorList>
            <person name="Yamashiro T."/>
            <person name="Shiraishi A."/>
            <person name="Satake H."/>
            <person name="Nakayama K."/>
        </authorList>
    </citation>
    <scope>NUCLEOTIDE SEQUENCE</scope>
</reference>
<accession>A0ABQ5HH81</accession>
<name>A0ABQ5HH81_9ASTR</name>
<dbReference type="EMBL" id="BQNB010019625">
    <property type="protein sequence ID" value="GJT87275.1"/>
    <property type="molecule type" value="Genomic_DNA"/>
</dbReference>
<dbReference type="Pfam" id="PF08284">
    <property type="entry name" value="RVP_2"/>
    <property type="match status" value="1"/>
</dbReference>
<proteinExistence type="predicted"/>
<gene>
    <name evidence="1" type="ORF">Tco_1068992</name>
</gene>
<dbReference type="Proteomes" id="UP001151760">
    <property type="component" value="Unassembled WGS sequence"/>
</dbReference>
<keyword evidence="2" id="KW-1185">Reference proteome</keyword>
<evidence type="ECO:0000313" key="2">
    <source>
        <dbReference type="Proteomes" id="UP001151760"/>
    </source>
</evidence>
<protein>
    <submittedName>
        <fullName evidence="1">Uncharacterized protein</fullName>
    </submittedName>
</protein>
<reference evidence="1" key="1">
    <citation type="journal article" date="2022" name="Int. J. Mol. Sci.">
        <title>Draft Genome of Tanacetum Coccineum: Genomic Comparison of Closely Related Tanacetum-Family Plants.</title>
        <authorList>
            <person name="Yamashiro T."/>
            <person name="Shiraishi A."/>
            <person name="Nakayama K."/>
            <person name="Satake H."/>
        </authorList>
    </citation>
    <scope>NUCLEOTIDE SEQUENCE</scope>
</reference>
<organism evidence="1 2">
    <name type="scientific">Tanacetum coccineum</name>
    <dbReference type="NCBI Taxonomy" id="301880"/>
    <lineage>
        <taxon>Eukaryota</taxon>
        <taxon>Viridiplantae</taxon>
        <taxon>Streptophyta</taxon>
        <taxon>Embryophyta</taxon>
        <taxon>Tracheophyta</taxon>
        <taxon>Spermatophyta</taxon>
        <taxon>Magnoliopsida</taxon>
        <taxon>eudicotyledons</taxon>
        <taxon>Gunneridae</taxon>
        <taxon>Pentapetalae</taxon>
        <taxon>asterids</taxon>
        <taxon>campanulids</taxon>
        <taxon>Asterales</taxon>
        <taxon>Asteraceae</taxon>
        <taxon>Asteroideae</taxon>
        <taxon>Anthemideae</taxon>
        <taxon>Anthemidinae</taxon>
        <taxon>Tanacetum</taxon>
    </lineage>
</organism>
<comment type="caution">
    <text evidence="1">The sequence shown here is derived from an EMBL/GenBank/DDBJ whole genome shotgun (WGS) entry which is preliminary data.</text>
</comment>